<evidence type="ECO:0000313" key="1">
    <source>
        <dbReference type="EMBL" id="MBY19677.1"/>
    </source>
</evidence>
<protein>
    <recommendedName>
        <fullName evidence="2">HTH CENPB-type domain-containing protein</fullName>
    </recommendedName>
</protein>
<reference evidence="1" key="1">
    <citation type="submission" date="2018-04" db="EMBL/GenBank/DDBJ databases">
        <title>Transcriptome of Schizaphis graminum biotype I.</title>
        <authorList>
            <person name="Scully E.D."/>
            <person name="Geib S.M."/>
            <person name="Palmer N.A."/>
            <person name="Koch K."/>
            <person name="Bradshaw J."/>
            <person name="Heng-Moss T."/>
            <person name="Sarath G."/>
        </authorList>
    </citation>
    <scope>NUCLEOTIDE SEQUENCE</scope>
</reference>
<organism evidence="1">
    <name type="scientific">Schizaphis graminum</name>
    <name type="common">Green bug aphid</name>
    <dbReference type="NCBI Taxonomy" id="13262"/>
    <lineage>
        <taxon>Eukaryota</taxon>
        <taxon>Metazoa</taxon>
        <taxon>Ecdysozoa</taxon>
        <taxon>Arthropoda</taxon>
        <taxon>Hexapoda</taxon>
        <taxon>Insecta</taxon>
        <taxon>Pterygota</taxon>
        <taxon>Neoptera</taxon>
        <taxon>Paraneoptera</taxon>
        <taxon>Hemiptera</taxon>
        <taxon>Sternorrhyncha</taxon>
        <taxon>Aphidomorpha</taxon>
        <taxon>Aphidoidea</taxon>
        <taxon>Aphididae</taxon>
        <taxon>Aphidini</taxon>
        <taxon>Schizaphis</taxon>
    </lineage>
</organism>
<accession>A0A2S2NRC0</accession>
<dbReference type="EMBL" id="GGMR01007058">
    <property type="protein sequence ID" value="MBY19677.1"/>
    <property type="molecule type" value="Transcribed_RNA"/>
</dbReference>
<name>A0A2S2NRC0_SCHGA</name>
<evidence type="ECO:0008006" key="2">
    <source>
        <dbReference type="Google" id="ProtNLM"/>
    </source>
</evidence>
<gene>
    <name evidence="1" type="ORF">g.56237</name>
</gene>
<proteinExistence type="predicted"/>
<dbReference type="AlphaFoldDB" id="A0A2S2NRC0"/>
<sequence>MTIIGVVQLSIEKCFTSHIKFMSEYGFLVDKTDIRYIVKSYLDRLGKKVNTLKNNLPGLSWVSNFLKRNKPLSYRFATNIKTSRAATNEDIIRSIYNKYSINV</sequence>